<dbReference type="InterPro" id="IPR004852">
    <property type="entry name" value="Di-haem_cyt_c_peroxidsae"/>
</dbReference>
<dbReference type="PIRSF" id="PIRSF000294">
    <property type="entry name" value="Cytochrome-c_peroxidase"/>
    <property type="match status" value="1"/>
</dbReference>
<evidence type="ECO:0000256" key="3">
    <source>
        <dbReference type="ARBA" id="ARBA00023002"/>
    </source>
</evidence>
<keyword evidence="3" id="KW-0560">Oxidoreductase</keyword>
<evidence type="ECO:0000256" key="4">
    <source>
        <dbReference type="PIRSR" id="PIRSR000294-1"/>
    </source>
</evidence>
<comment type="caution">
    <text evidence="7">The sequence shown here is derived from an EMBL/GenBank/DDBJ whole genome shotgun (WGS) entry which is preliminary data.</text>
</comment>
<keyword evidence="4" id="KW-0349">Heme</keyword>
<comment type="PTM">
    <text evidence="4">Binds 2 heme groups per subunit.</text>
</comment>
<dbReference type="PANTHER" id="PTHR30600">
    <property type="entry name" value="CYTOCHROME C PEROXIDASE-RELATED"/>
    <property type="match status" value="1"/>
</dbReference>
<evidence type="ECO:0000256" key="5">
    <source>
        <dbReference type="PIRSR" id="PIRSR000294-2"/>
    </source>
</evidence>
<keyword evidence="2" id="KW-0732">Signal</keyword>
<feature type="binding site" description="covalent" evidence="4">
    <location>
        <position position="264"/>
    </location>
    <ligand>
        <name>heme c</name>
        <dbReference type="ChEBI" id="CHEBI:61717"/>
        <label>2</label>
    </ligand>
</feature>
<keyword evidence="5" id="KW-0479">Metal-binding</keyword>
<comment type="cofactor">
    <cofactor evidence="4">
        <name>heme</name>
        <dbReference type="ChEBI" id="CHEBI:30413"/>
    </cofactor>
    <text evidence="4">Binds 2 heme groups.</text>
</comment>
<dbReference type="SUPFAM" id="SSF46626">
    <property type="entry name" value="Cytochrome c"/>
    <property type="match status" value="2"/>
</dbReference>
<keyword evidence="8" id="KW-1185">Reference proteome</keyword>
<evidence type="ECO:0000256" key="1">
    <source>
        <dbReference type="ARBA" id="ARBA00004196"/>
    </source>
</evidence>
<feature type="domain" description="Di-haem cytochrome c peroxidase" evidence="6">
    <location>
        <begin position="98"/>
        <end position="244"/>
    </location>
</feature>
<evidence type="ECO:0000313" key="7">
    <source>
        <dbReference type="EMBL" id="NML73098.1"/>
    </source>
</evidence>
<dbReference type="Gene3D" id="1.10.760.10">
    <property type="entry name" value="Cytochrome c-like domain"/>
    <property type="match status" value="2"/>
</dbReference>
<dbReference type="GO" id="GO:0009055">
    <property type="term" value="F:electron transfer activity"/>
    <property type="evidence" value="ECO:0007669"/>
    <property type="project" value="InterPro"/>
</dbReference>
<keyword evidence="5" id="KW-0408">Iron</keyword>
<evidence type="ECO:0000259" key="6">
    <source>
        <dbReference type="Pfam" id="PF03150"/>
    </source>
</evidence>
<dbReference type="AlphaFoldDB" id="A0A7Y0ATC1"/>
<feature type="binding site" description="axial binding residue" evidence="5">
    <location>
        <position position="123"/>
    </location>
    <ligand>
        <name>heme c</name>
        <dbReference type="ChEBI" id="CHEBI:61717"/>
        <label>1</label>
    </ligand>
    <ligandPart>
        <name>Fe</name>
        <dbReference type="ChEBI" id="CHEBI:18248"/>
    </ligandPart>
</feature>
<evidence type="ECO:0000256" key="2">
    <source>
        <dbReference type="ARBA" id="ARBA00022729"/>
    </source>
</evidence>
<protein>
    <submittedName>
        <fullName evidence="7">Cytochrome-c peroxidase</fullName>
    </submittedName>
</protein>
<dbReference type="PANTHER" id="PTHR30600:SF9">
    <property type="entry name" value="BLR7738 PROTEIN"/>
    <property type="match status" value="1"/>
</dbReference>
<dbReference type="RefSeq" id="WP_169587141.1">
    <property type="nucleotide sequence ID" value="NZ_JABBGK010000001.1"/>
</dbReference>
<dbReference type="GO" id="GO:0020037">
    <property type="term" value="F:heme binding"/>
    <property type="evidence" value="ECO:0007669"/>
    <property type="project" value="InterPro"/>
</dbReference>
<name>A0A7Y0ATC1_9HYPH</name>
<feature type="binding site" description="covalent" evidence="4">
    <location>
        <position position="122"/>
    </location>
    <ligand>
        <name>heme c</name>
        <dbReference type="ChEBI" id="CHEBI:61717"/>
        <label>1</label>
    </ligand>
</feature>
<evidence type="ECO:0000313" key="8">
    <source>
        <dbReference type="Proteomes" id="UP000541470"/>
    </source>
</evidence>
<dbReference type="InterPro" id="IPR051395">
    <property type="entry name" value="Cytochrome_c_Peroxidase/MauG"/>
</dbReference>
<proteinExistence type="predicted"/>
<keyword evidence="7" id="KW-0575">Peroxidase</keyword>
<accession>A0A7Y0ATC1</accession>
<comment type="subcellular location">
    <subcellularLocation>
        <location evidence="1">Cell envelope</location>
    </subcellularLocation>
</comment>
<dbReference type="Pfam" id="PF03150">
    <property type="entry name" value="CCP_MauG"/>
    <property type="match status" value="1"/>
</dbReference>
<dbReference type="Proteomes" id="UP000541470">
    <property type="component" value="Unassembled WGS sequence"/>
</dbReference>
<feature type="binding site" description="axial binding residue" evidence="5">
    <location>
        <position position="268"/>
    </location>
    <ligand>
        <name>heme c</name>
        <dbReference type="ChEBI" id="CHEBI:61717"/>
        <label>2</label>
    </ligand>
    <ligandPart>
        <name>Fe</name>
        <dbReference type="ChEBI" id="CHEBI:18248"/>
    </ligandPart>
</feature>
<sequence length="388" mass="42950">MPRLPDVLKTRPAKIAGFALLGALLIWQAEAFVDRQYKAAVVSVFPADPDASALAALKERYAGDRSDWPKPVVHANAVVKEMEALPLPAKPEGTQLLKVELGRQLFEDPALSASGQIACQSCHNRELGWGDGLRTAFGHGRQKGKRNTPALFNAAWRPELFWDGRAETLAQQAVMPMTDPKEMAVEDLDQVVGRMAGDTVYRNRFRDAFGDEAISLERVTEALAAFQSTLEERTVFDRFLAGNSAALSDEQVWGLHLFRTKAGCMNCHSGPLLTDDKYHNLGLSLLGRPLADTGRYAISQDMEDVGRFRTPSLRHVRETRPYMHNGLIRELPLVVRFYEVGAGKTQPRSEEEAADPLMAHAGKTSELITPFTLTARERQALVSFLEAL</sequence>
<feature type="binding site" description="covalent" evidence="4">
    <location>
        <position position="119"/>
    </location>
    <ligand>
        <name>heme c</name>
        <dbReference type="ChEBI" id="CHEBI:61717"/>
        <label>1</label>
    </ligand>
</feature>
<feature type="binding site" description="axial binding residue" evidence="5">
    <location>
        <position position="139"/>
    </location>
    <ligand>
        <name>heme c</name>
        <dbReference type="ChEBI" id="CHEBI:61717"/>
        <label>1</label>
    </ligand>
    <ligandPart>
        <name>Fe</name>
        <dbReference type="ChEBI" id="CHEBI:18248"/>
    </ligandPart>
</feature>
<dbReference type="InterPro" id="IPR026259">
    <property type="entry name" value="MauG/Cytc_peroxidase"/>
</dbReference>
<dbReference type="InterPro" id="IPR036909">
    <property type="entry name" value="Cyt_c-like_dom_sf"/>
</dbReference>
<gene>
    <name evidence="7" type="ORF">HHL25_03055</name>
</gene>
<dbReference type="GO" id="GO:0046872">
    <property type="term" value="F:metal ion binding"/>
    <property type="evidence" value="ECO:0007669"/>
    <property type="project" value="UniProtKB-KW"/>
</dbReference>
<dbReference type="EMBL" id="JABBGK010000001">
    <property type="protein sequence ID" value="NML73098.1"/>
    <property type="molecule type" value="Genomic_DNA"/>
</dbReference>
<feature type="binding site" description="covalent" evidence="4">
    <location>
        <position position="267"/>
    </location>
    <ligand>
        <name>heme c</name>
        <dbReference type="ChEBI" id="CHEBI:61717"/>
        <label>2</label>
    </ligand>
</feature>
<dbReference type="GO" id="GO:0004130">
    <property type="term" value="F:cytochrome-c peroxidase activity"/>
    <property type="evidence" value="ECO:0007669"/>
    <property type="project" value="TreeGrafter"/>
</dbReference>
<dbReference type="GO" id="GO:0030313">
    <property type="term" value="C:cell envelope"/>
    <property type="evidence" value="ECO:0007669"/>
    <property type="project" value="UniProtKB-SubCell"/>
</dbReference>
<reference evidence="7 8" key="1">
    <citation type="submission" date="2020-04" db="EMBL/GenBank/DDBJ databases">
        <title>Rhizobium sp. S-51 isolated from soil.</title>
        <authorList>
            <person name="Dahal R.H."/>
        </authorList>
    </citation>
    <scope>NUCLEOTIDE SEQUENCE [LARGE SCALE GENOMIC DNA]</scope>
    <source>
        <strain evidence="7 8">S-51</strain>
    </source>
</reference>
<organism evidence="7 8">
    <name type="scientific">Rhizobium terricola</name>
    <dbReference type="NCBI Taxonomy" id="2728849"/>
    <lineage>
        <taxon>Bacteria</taxon>
        <taxon>Pseudomonadati</taxon>
        <taxon>Pseudomonadota</taxon>
        <taxon>Alphaproteobacteria</taxon>
        <taxon>Hyphomicrobiales</taxon>
        <taxon>Rhizobiaceae</taxon>
        <taxon>Rhizobium/Agrobacterium group</taxon>
        <taxon>Rhizobium</taxon>
    </lineage>
</organism>